<proteinExistence type="predicted"/>
<name>A0ABQ9VIS8_SAGOE</name>
<evidence type="ECO:0000256" key="1">
    <source>
        <dbReference type="SAM" id="MobiDB-lite"/>
    </source>
</evidence>
<feature type="region of interest" description="Disordered" evidence="1">
    <location>
        <begin position="53"/>
        <end position="77"/>
    </location>
</feature>
<organism evidence="2 3">
    <name type="scientific">Saguinus oedipus</name>
    <name type="common">Cotton-top tamarin</name>
    <name type="synonym">Oedipomidas oedipus</name>
    <dbReference type="NCBI Taxonomy" id="9490"/>
    <lineage>
        <taxon>Eukaryota</taxon>
        <taxon>Metazoa</taxon>
        <taxon>Chordata</taxon>
        <taxon>Craniata</taxon>
        <taxon>Vertebrata</taxon>
        <taxon>Euteleostomi</taxon>
        <taxon>Mammalia</taxon>
        <taxon>Eutheria</taxon>
        <taxon>Euarchontoglires</taxon>
        <taxon>Primates</taxon>
        <taxon>Haplorrhini</taxon>
        <taxon>Platyrrhini</taxon>
        <taxon>Cebidae</taxon>
        <taxon>Callitrichinae</taxon>
        <taxon>Saguinus</taxon>
    </lineage>
</organism>
<comment type="caution">
    <text evidence="2">The sequence shown here is derived from an EMBL/GenBank/DDBJ whole genome shotgun (WGS) entry which is preliminary data.</text>
</comment>
<evidence type="ECO:0000313" key="3">
    <source>
        <dbReference type="Proteomes" id="UP001266305"/>
    </source>
</evidence>
<accession>A0ABQ9VIS8</accession>
<sequence length="203" mass="22444">MLLSVSLKRNLATPTCEAWRAGTTSSVSVPPAPHPELTQLIILNQHHLRPTFHHQPNRKDAISQVSSQEGWRTPGPVASLDIPPPDSLLRHLEVLGQLCFWKHQDTMGLNVEPFLKLKPTYVMACICPAHFTGTAWCQMPGPPPARSVMLSFPKPFAKSNSLSSWPLLEKHGKFMNEDQAVMNGICFPGAISVAFNDENPLHS</sequence>
<gene>
    <name evidence="2" type="ORF">P7K49_014302</name>
</gene>
<reference evidence="2 3" key="1">
    <citation type="submission" date="2023-05" db="EMBL/GenBank/DDBJ databases">
        <title>B98-5 Cell Line De Novo Hybrid Assembly: An Optical Mapping Approach.</title>
        <authorList>
            <person name="Kananen K."/>
            <person name="Auerbach J.A."/>
            <person name="Kautto E."/>
            <person name="Blachly J.S."/>
        </authorList>
    </citation>
    <scope>NUCLEOTIDE SEQUENCE [LARGE SCALE GENOMIC DNA]</scope>
    <source>
        <strain evidence="2">B95-8</strain>
        <tissue evidence="2">Cell line</tissue>
    </source>
</reference>
<keyword evidence="3" id="KW-1185">Reference proteome</keyword>
<dbReference type="Proteomes" id="UP001266305">
    <property type="component" value="Unassembled WGS sequence"/>
</dbReference>
<evidence type="ECO:0000313" key="2">
    <source>
        <dbReference type="EMBL" id="KAK2109137.1"/>
    </source>
</evidence>
<dbReference type="EMBL" id="JASSZA010000006">
    <property type="protein sequence ID" value="KAK2109137.1"/>
    <property type="molecule type" value="Genomic_DNA"/>
</dbReference>
<protein>
    <submittedName>
        <fullName evidence="2">Uncharacterized protein</fullName>
    </submittedName>
</protein>